<keyword evidence="1" id="KW-1133">Transmembrane helix</keyword>
<dbReference type="GO" id="GO:0008233">
    <property type="term" value="F:peptidase activity"/>
    <property type="evidence" value="ECO:0007669"/>
    <property type="project" value="InterPro"/>
</dbReference>
<reference evidence="3" key="1">
    <citation type="submission" date="2022-11" db="EMBL/GenBank/DDBJ databases">
        <title>WGS of Natronobacillus azotifigens 24KS-1, an anaerobic diazotrophic haloalkaliphile from soda-rich habitats.</title>
        <authorList>
            <person name="Sorokin D.Y."/>
            <person name="Merkel A.Y."/>
        </authorList>
    </citation>
    <scope>NUCLEOTIDE SEQUENCE</scope>
    <source>
        <strain evidence="3">24KS-1</strain>
    </source>
</reference>
<dbReference type="Proteomes" id="UP001084197">
    <property type="component" value="Unassembled WGS sequence"/>
</dbReference>
<gene>
    <name evidence="3" type="ORF">OWO01_00340</name>
</gene>
<accession>A0A9J6R8P9</accession>
<dbReference type="InterPro" id="IPR039561">
    <property type="entry name" value="Peptidase_M15C"/>
</dbReference>
<dbReference type="EMBL" id="JAPRAT010000001">
    <property type="protein sequence ID" value="MCZ0701657.1"/>
    <property type="molecule type" value="Genomic_DNA"/>
</dbReference>
<dbReference type="AlphaFoldDB" id="A0A9J6R8P9"/>
<name>A0A9J6R8P9_9BACI</name>
<dbReference type="InterPro" id="IPR009045">
    <property type="entry name" value="Zn_M74/Hedgehog-like"/>
</dbReference>
<dbReference type="InterPro" id="IPR052179">
    <property type="entry name" value="DD-CPase-like"/>
</dbReference>
<evidence type="ECO:0000259" key="2">
    <source>
        <dbReference type="Pfam" id="PF13539"/>
    </source>
</evidence>
<sequence>MKPNTLGKIIFLFLILFLIFIFSYQFIERHRELANRPLPTELHPIVAEKKMKLIDLASKQGINIIITDGFRSFEEQDILYAQGRTNDGAIVTNAQGGQSYHNYGLAIDFALQLEDGQVLWDLTYDGNNSGQSDWMEVVEIAKELGFTWGGDWEHFPDYPHLQMDFGLTIRELQRGYRPGD</sequence>
<dbReference type="SUPFAM" id="SSF55166">
    <property type="entry name" value="Hedgehog/DD-peptidase"/>
    <property type="match status" value="1"/>
</dbReference>
<keyword evidence="1" id="KW-0472">Membrane</keyword>
<dbReference type="PANTHER" id="PTHR34385">
    <property type="entry name" value="D-ALANYL-D-ALANINE CARBOXYPEPTIDASE"/>
    <property type="match status" value="1"/>
</dbReference>
<keyword evidence="4" id="KW-1185">Reference proteome</keyword>
<evidence type="ECO:0000313" key="4">
    <source>
        <dbReference type="Proteomes" id="UP001084197"/>
    </source>
</evidence>
<comment type="caution">
    <text evidence="3">The sequence shown here is derived from an EMBL/GenBank/DDBJ whole genome shotgun (WGS) entry which is preliminary data.</text>
</comment>
<feature type="domain" description="Peptidase M15C" evidence="2">
    <location>
        <begin position="93"/>
        <end position="163"/>
    </location>
</feature>
<dbReference type="RefSeq" id="WP_268778424.1">
    <property type="nucleotide sequence ID" value="NZ_JAPRAT010000001.1"/>
</dbReference>
<proteinExistence type="predicted"/>
<protein>
    <submittedName>
        <fullName evidence="3">M15 family metallopeptidase</fullName>
    </submittedName>
</protein>
<feature type="transmembrane region" description="Helical" evidence="1">
    <location>
        <begin position="6"/>
        <end position="27"/>
    </location>
</feature>
<evidence type="ECO:0000313" key="3">
    <source>
        <dbReference type="EMBL" id="MCZ0701657.1"/>
    </source>
</evidence>
<dbReference type="PANTHER" id="PTHR34385:SF1">
    <property type="entry name" value="PEPTIDOGLYCAN L-ALANYL-D-GLUTAMATE ENDOPEPTIDASE CWLK"/>
    <property type="match status" value="1"/>
</dbReference>
<keyword evidence="1" id="KW-0812">Transmembrane</keyword>
<dbReference type="Pfam" id="PF13539">
    <property type="entry name" value="Peptidase_M15_4"/>
    <property type="match status" value="1"/>
</dbReference>
<organism evidence="3 4">
    <name type="scientific">Natronobacillus azotifigens</name>
    <dbReference type="NCBI Taxonomy" id="472978"/>
    <lineage>
        <taxon>Bacteria</taxon>
        <taxon>Bacillati</taxon>
        <taxon>Bacillota</taxon>
        <taxon>Bacilli</taxon>
        <taxon>Bacillales</taxon>
        <taxon>Bacillaceae</taxon>
        <taxon>Natronobacillus</taxon>
    </lineage>
</organism>
<dbReference type="CDD" id="cd14845">
    <property type="entry name" value="L-Ala-D-Glu_peptidase_like"/>
    <property type="match status" value="1"/>
</dbReference>
<dbReference type="Gene3D" id="3.30.1380.10">
    <property type="match status" value="1"/>
</dbReference>
<evidence type="ECO:0000256" key="1">
    <source>
        <dbReference type="SAM" id="Phobius"/>
    </source>
</evidence>